<gene>
    <name evidence="1" type="ORF">BV22DRAFT_885181</name>
</gene>
<evidence type="ECO:0000313" key="1">
    <source>
        <dbReference type="EMBL" id="KAH7919005.1"/>
    </source>
</evidence>
<proteinExistence type="predicted"/>
<sequence>MRRGGGLPCPRPRGKVAWFRQPVEFSVVTGHRSGNGPHGYPVKEDLQRWQILSFVDRSISSASFFLEGLPMHCFCEWRPPREGASGVSVLSSDHFSQSIQCAWPRRRHEVLQQAATVMLSHGTSNPEAAKKLMHPRGILRRHTQNIKEPLLERRCDRRGARTPKHLFLAAIAPGGLTRSVCDLGKSPWGVKSSLSTASAVMVPDPNAYTNPALNGFSCAFSQI</sequence>
<accession>A0ACB8AZP4</accession>
<organism evidence="1 2">
    <name type="scientific">Leucogyrophana mollusca</name>
    <dbReference type="NCBI Taxonomy" id="85980"/>
    <lineage>
        <taxon>Eukaryota</taxon>
        <taxon>Fungi</taxon>
        <taxon>Dikarya</taxon>
        <taxon>Basidiomycota</taxon>
        <taxon>Agaricomycotina</taxon>
        <taxon>Agaricomycetes</taxon>
        <taxon>Agaricomycetidae</taxon>
        <taxon>Boletales</taxon>
        <taxon>Boletales incertae sedis</taxon>
        <taxon>Leucogyrophana</taxon>
    </lineage>
</organism>
<dbReference type="EMBL" id="MU266706">
    <property type="protein sequence ID" value="KAH7919005.1"/>
    <property type="molecule type" value="Genomic_DNA"/>
</dbReference>
<evidence type="ECO:0000313" key="2">
    <source>
        <dbReference type="Proteomes" id="UP000790709"/>
    </source>
</evidence>
<name>A0ACB8AZP4_9AGAM</name>
<protein>
    <submittedName>
        <fullName evidence="1">Uncharacterized protein</fullName>
    </submittedName>
</protein>
<dbReference type="Proteomes" id="UP000790709">
    <property type="component" value="Unassembled WGS sequence"/>
</dbReference>
<reference evidence="1" key="1">
    <citation type="journal article" date="2021" name="New Phytol.">
        <title>Evolutionary innovations through gain and loss of genes in the ectomycorrhizal Boletales.</title>
        <authorList>
            <person name="Wu G."/>
            <person name="Miyauchi S."/>
            <person name="Morin E."/>
            <person name="Kuo A."/>
            <person name="Drula E."/>
            <person name="Varga T."/>
            <person name="Kohler A."/>
            <person name="Feng B."/>
            <person name="Cao Y."/>
            <person name="Lipzen A."/>
            <person name="Daum C."/>
            <person name="Hundley H."/>
            <person name="Pangilinan J."/>
            <person name="Johnson J."/>
            <person name="Barry K."/>
            <person name="LaButti K."/>
            <person name="Ng V."/>
            <person name="Ahrendt S."/>
            <person name="Min B."/>
            <person name="Choi I.G."/>
            <person name="Park H."/>
            <person name="Plett J.M."/>
            <person name="Magnuson J."/>
            <person name="Spatafora J.W."/>
            <person name="Nagy L.G."/>
            <person name="Henrissat B."/>
            <person name="Grigoriev I.V."/>
            <person name="Yang Z.L."/>
            <person name="Xu J."/>
            <person name="Martin F.M."/>
        </authorList>
    </citation>
    <scope>NUCLEOTIDE SEQUENCE</scope>
    <source>
        <strain evidence="1">KUC20120723A-06</strain>
    </source>
</reference>
<comment type="caution">
    <text evidence="1">The sequence shown here is derived from an EMBL/GenBank/DDBJ whole genome shotgun (WGS) entry which is preliminary data.</text>
</comment>
<keyword evidence="2" id="KW-1185">Reference proteome</keyword>